<proteinExistence type="predicted"/>
<evidence type="ECO:0000313" key="4">
    <source>
        <dbReference type="EMBL" id="QDV81905.1"/>
    </source>
</evidence>
<name>A0ABX5XKM7_9BACT</name>
<feature type="domain" description="GEVED" evidence="3">
    <location>
        <begin position="636"/>
        <end position="708"/>
    </location>
</feature>
<dbReference type="InterPro" id="IPR036439">
    <property type="entry name" value="Dockerin_dom_sf"/>
</dbReference>
<keyword evidence="5" id="KW-1185">Reference proteome</keyword>
<protein>
    <submittedName>
        <fullName evidence="4">FG-GAP repeat protein</fullName>
    </submittedName>
</protein>
<evidence type="ECO:0000256" key="1">
    <source>
        <dbReference type="ARBA" id="ARBA00022729"/>
    </source>
</evidence>
<dbReference type="PROSITE" id="PS00018">
    <property type="entry name" value="EF_HAND_1"/>
    <property type="match status" value="1"/>
</dbReference>
<dbReference type="Gene3D" id="2.130.10.130">
    <property type="entry name" value="Integrin alpha, N-terminal"/>
    <property type="match status" value="2"/>
</dbReference>
<feature type="compositionally biased region" description="Basic residues" evidence="2">
    <location>
        <begin position="16"/>
        <end position="26"/>
    </location>
</feature>
<gene>
    <name evidence="4" type="ORF">TBK1r_08280</name>
</gene>
<dbReference type="Pfam" id="PF13517">
    <property type="entry name" value="FG-GAP_3"/>
    <property type="match status" value="3"/>
</dbReference>
<accession>A0ABX5XKM7</accession>
<dbReference type="PANTHER" id="PTHR44103">
    <property type="entry name" value="PROPROTEIN CONVERTASE P"/>
    <property type="match status" value="1"/>
</dbReference>
<dbReference type="Pfam" id="PF20009">
    <property type="entry name" value="GEVED"/>
    <property type="match status" value="2"/>
</dbReference>
<dbReference type="EMBL" id="CP036432">
    <property type="protein sequence ID" value="QDV81905.1"/>
    <property type="molecule type" value="Genomic_DNA"/>
</dbReference>
<evidence type="ECO:0000259" key="3">
    <source>
        <dbReference type="Pfam" id="PF20009"/>
    </source>
</evidence>
<dbReference type="Gene3D" id="1.10.1330.10">
    <property type="entry name" value="Dockerin domain"/>
    <property type="match status" value="1"/>
</dbReference>
<evidence type="ECO:0000256" key="2">
    <source>
        <dbReference type="SAM" id="MobiDB-lite"/>
    </source>
</evidence>
<dbReference type="InterPro" id="IPR018247">
    <property type="entry name" value="EF_Hand_1_Ca_BS"/>
</dbReference>
<dbReference type="PANTHER" id="PTHR44103:SF1">
    <property type="entry name" value="PROPROTEIN CONVERTASE P"/>
    <property type="match status" value="1"/>
</dbReference>
<dbReference type="Proteomes" id="UP000318081">
    <property type="component" value="Chromosome"/>
</dbReference>
<reference evidence="4 5" key="1">
    <citation type="submission" date="2019-02" db="EMBL/GenBank/DDBJ databases">
        <title>Deep-cultivation of Planctomycetes and their phenomic and genomic characterization uncovers novel biology.</title>
        <authorList>
            <person name="Wiegand S."/>
            <person name="Jogler M."/>
            <person name="Boedeker C."/>
            <person name="Pinto D."/>
            <person name="Vollmers J."/>
            <person name="Rivas-Marin E."/>
            <person name="Kohn T."/>
            <person name="Peeters S.H."/>
            <person name="Heuer A."/>
            <person name="Rast P."/>
            <person name="Oberbeckmann S."/>
            <person name="Bunk B."/>
            <person name="Jeske O."/>
            <person name="Meyerdierks A."/>
            <person name="Storesund J.E."/>
            <person name="Kallscheuer N."/>
            <person name="Luecker S."/>
            <person name="Lage O.M."/>
            <person name="Pohl T."/>
            <person name="Merkel B.J."/>
            <person name="Hornburger P."/>
            <person name="Mueller R.-W."/>
            <person name="Bruemmer F."/>
            <person name="Labrenz M."/>
            <person name="Spormann A.M."/>
            <person name="Op den Camp H."/>
            <person name="Overmann J."/>
            <person name="Amann R."/>
            <person name="Jetten M.S.M."/>
            <person name="Mascher T."/>
            <person name="Medema M.H."/>
            <person name="Devos D.P."/>
            <person name="Kaster A.-K."/>
            <person name="Ovreas L."/>
            <person name="Rohde M."/>
            <person name="Galperin M.Y."/>
            <person name="Jogler C."/>
        </authorList>
    </citation>
    <scope>NUCLEOTIDE SEQUENCE [LARGE SCALE GENOMIC DNA]</scope>
    <source>
        <strain evidence="4 5">TBK1r</strain>
    </source>
</reference>
<feature type="domain" description="GEVED" evidence="3">
    <location>
        <begin position="124"/>
        <end position="197"/>
    </location>
</feature>
<dbReference type="InterPro" id="IPR028994">
    <property type="entry name" value="Integrin_alpha_N"/>
</dbReference>
<feature type="region of interest" description="Disordered" evidence="2">
    <location>
        <begin position="587"/>
        <end position="608"/>
    </location>
</feature>
<feature type="region of interest" description="Disordered" evidence="2">
    <location>
        <begin position="1"/>
        <end position="26"/>
    </location>
</feature>
<organism evidence="4 5">
    <name type="scientific">Stieleria magnilauensis</name>
    <dbReference type="NCBI Taxonomy" id="2527963"/>
    <lineage>
        <taxon>Bacteria</taxon>
        <taxon>Pseudomonadati</taxon>
        <taxon>Planctomycetota</taxon>
        <taxon>Planctomycetia</taxon>
        <taxon>Pirellulales</taxon>
        <taxon>Pirellulaceae</taxon>
        <taxon>Stieleria</taxon>
    </lineage>
</organism>
<dbReference type="SUPFAM" id="SSF69318">
    <property type="entry name" value="Integrin alpha N-terminal domain"/>
    <property type="match status" value="1"/>
</dbReference>
<dbReference type="InterPro" id="IPR013517">
    <property type="entry name" value="FG-GAP"/>
</dbReference>
<evidence type="ECO:0000313" key="5">
    <source>
        <dbReference type="Proteomes" id="UP000318081"/>
    </source>
</evidence>
<dbReference type="InterPro" id="IPR045474">
    <property type="entry name" value="GEVED"/>
</dbReference>
<sequence>MRRGSESAETMNQHARTIRLRSRDRVHPRRRRLRGEVLERRDLLASDFGDAPAPYPTTLAADGARHIATGPTLGFFRDTEADGVPSVVAQSDGPDEDGVTIGSLRVGQVGASLIVNVQGGPAKLDGWIDFNRNGRWDGGSEKIASSISLVSGFSTLNFDVPIDAKPGLSFARFRLSTVGGLGVIGEAADGEVEDYPLTIGGLAATDAVLPHELIGVAGTPEIAAFTTSDMDGDGDVDLIATSPATNQLLYFENDGGEQFEQHVIDQVNATEIVVSDLDRDGDTDIVIAQGAGDRVVSWYENTSPGVFVARSINIRFSSFGVTTLDVGDIDGDGDIDIAFGVPRDDSVYWFANRGDMNFDFRSTSTFGFIADTPRDLTLVDFEGDGDLDIFVSDETANDSTGIVYFENLGALGFGIDSVGGVANRTFVSFDVSDIDGDGDLDLLTGASTGTIEWFENRGTGVWFNGGTIRSAGNPVGTVQTGDLDGDGDFDVAATLVDDDQVVWYRNDGAENFTEVLVRSIDAPNPIAIVDLDQDGDLDVVTAAAGDDGFVWHRNINAPDFGDAPAPYPTLLADRGAYHVATGPRLGATRDVETDGMPSPNADGDGPDEDGVLFGDIEPGQMAGFNIDLQNASSGKVTAWIDWDDDGIWETDERIRTGADVIPGLQTLNYNVPADVQPGRRMARVRLASETITDPTGYAADGEVEDFQIAIGGDVEVVLPDSLSSDVYVELSGSDLQVVSSTLPTQIFSSTPLATTRSLSIRMGAFDNGTYRSRVVVDFRDGFFSLPGGILIEGQWVNGIPQSRQNVEIIGTGATNAVYRTENLPLGNGRFEVEQGGIPSVIRLKEINDVRINQMVQITIDGDLELRFNELYLDADDPIKLGPVTKFTGGQLDTLHSTSPIVFGRDLIVDVVYRGGIKVGAFADLFFAPSYSGDFSSRTYQDHPLGTEWGIRTDEAFFYTLQLFDVAQVGGVVLNNRPDDTQRSTVTEVNVEIEGYVEVDPGAFQVRKRGTGGGTVDHSVTVATVQGNTVATLAFSGAMTRGANHALVDGNYDLTIDPTKVRRRRSTVILDGDGDQLSGGTFEFGVAETDGFFALYGDSDGDRDVDGQDYGRFGLTFLKSENDPLFNSAFDSDGDGDVDGQDYGRFGQRFLTTLAFD</sequence>
<keyword evidence="1" id="KW-0732">Signal</keyword>